<evidence type="ECO:0000313" key="3">
    <source>
        <dbReference type="Proteomes" id="UP000054498"/>
    </source>
</evidence>
<keyword evidence="3" id="KW-1185">Reference proteome</keyword>
<dbReference type="RefSeq" id="XP_013899548.1">
    <property type="nucleotide sequence ID" value="XM_014044094.1"/>
</dbReference>
<evidence type="ECO:0000313" key="2">
    <source>
        <dbReference type="EMBL" id="KIZ00529.1"/>
    </source>
</evidence>
<feature type="chain" id="PRO_5002246546" description="CARDB domain-containing protein" evidence="1">
    <location>
        <begin position="35"/>
        <end position="430"/>
    </location>
</feature>
<dbReference type="EMBL" id="KK101531">
    <property type="protein sequence ID" value="KIZ00529.1"/>
    <property type="molecule type" value="Genomic_DNA"/>
</dbReference>
<accession>A0A0D2KZ95</accession>
<evidence type="ECO:0000256" key="1">
    <source>
        <dbReference type="SAM" id="SignalP"/>
    </source>
</evidence>
<sequence length="430" mass="45067">MAAGGSDFMPGTCGPALLLLLLVLLAAAPAPADAFSDYSEEAELSVKIARITPRFPLAGGTFTASFDVTSEFDRSPVLETQVWADQPVLQNCTPGSGPTGDIKLRLPRIKAGGLKALVVKAIKAPQVAGPRVLRVMIDSTCFQDDNTDGTKRYQASAVYTTTPAPIADLSFDSIAWAKNGRYEGTFWSAAVASKTFGVKISVSNQGTLPSKIGTIKFWSVPFGTPFVPSCNATAELSTTVKGDTLAPLGKFKAFTIKGIPAPATPGKKTLVGFVDGDCATAEADEVIDNKITLDYKVLAQPLPEFLVTGKVAKRYTQGAALLRDFRITVKNVGLAPGAPGVVSIIRDAGLFRGPVNCTTSAGPGWTSAAAVTTPIDVGKSAVITVTGVEISQAIPSSSALVLVDSTCQVAEIFDAFEDVNKVHRFTVKYN</sequence>
<proteinExistence type="predicted"/>
<keyword evidence="1" id="KW-0732">Signal</keyword>
<gene>
    <name evidence="2" type="ORF">MNEG_7433</name>
</gene>
<feature type="signal peptide" evidence="1">
    <location>
        <begin position="1"/>
        <end position="34"/>
    </location>
</feature>
<dbReference type="AlphaFoldDB" id="A0A0D2KZ95"/>
<protein>
    <recommendedName>
        <fullName evidence="4">CARDB domain-containing protein</fullName>
    </recommendedName>
</protein>
<dbReference type="GeneID" id="25740309"/>
<reference evidence="2 3" key="1">
    <citation type="journal article" date="2013" name="BMC Genomics">
        <title>Reconstruction of the lipid metabolism for the microalga Monoraphidium neglectum from its genome sequence reveals characteristics suitable for biofuel production.</title>
        <authorList>
            <person name="Bogen C."/>
            <person name="Al-Dilaimi A."/>
            <person name="Albersmeier A."/>
            <person name="Wichmann J."/>
            <person name="Grundmann M."/>
            <person name="Rupp O."/>
            <person name="Lauersen K.J."/>
            <person name="Blifernez-Klassen O."/>
            <person name="Kalinowski J."/>
            <person name="Goesmann A."/>
            <person name="Mussgnug J.H."/>
            <person name="Kruse O."/>
        </authorList>
    </citation>
    <scope>NUCLEOTIDE SEQUENCE [LARGE SCALE GENOMIC DNA]</scope>
    <source>
        <strain evidence="2 3">SAG 48.87</strain>
    </source>
</reference>
<evidence type="ECO:0008006" key="4">
    <source>
        <dbReference type="Google" id="ProtNLM"/>
    </source>
</evidence>
<dbReference type="KEGG" id="mng:MNEG_7433"/>
<name>A0A0D2KZ95_9CHLO</name>
<organism evidence="2 3">
    <name type="scientific">Monoraphidium neglectum</name>
    <dbReference type="NCBI Taxonomy" id="145388"/>
    <lineage>
        <taxon>Eukaryota</taxon>
        <taxon>Viridiplantae</taxon>
        <taxon>Chlorophyta</taxon>
        <taxon>core chlorophytes</taxon>
        <taxon>Chlorophyceae</taxon>
        <taxon>CS clade</taxon>
        <taxon>Sphaeropleales</taxon>
        <taxon>Selenastraceae</taxon>
        <taxon>Monoraphidium</taxon>
    </lineage>
</organism>
<dbReference type="Proteomes" id="UP000054498">
    <property type="component" value="Unassembled WGS sequence"/>
</dbReference>